<protein>
    <recommendedName>
        <fullName evidence="1">ABC-three component systems C-terminal domain-containing protein</fullName>
    </recommendedName>
</protein>
<evidence type="ECO:0000259" key="1">
    <source>
        <dbReference type="Pfam" id="PF20283"/>
    </source>
</evidence>
<accession>A0A0F9R5P7</accession>
<sequence>MNVKLGNSVHDATASALGFRYQERFALLELFDTKDDDAAVAIEALDDVQLTANGTDILEQLKHSFAKQPTAIDIKSTNLWTTLRIWANLLPSVDLSSTSFALITVAPLSQGSLLECLQAIGSDRSGLQSALVSEAQSVLEEVKAAELAGKSKPHAKRLPGAKAYLSLSDKKREELLSKIALRSDAPRIDELEKMLANRLDTYPAPQRETLSRKTYEWWDRQVLLSFENKRDRFIARYEILEQLSETSAMLHSETLMDSFSSKQPPAVFHSNEMLAKQCELVGAQPAMLRRARISEWQARNQRSEWSTEAPSKHSKIVAYDEALVLEWEYLHETACEKMIVGDEISKKSEGLIVLKWVLENAAAEVGSIESTITSPFYVRGSYQVLSIQGRVGWHPEYVDRLGFKKDDG</sequence>
<name>A0A0F9R5P7_9ZZZZ</name>
<reference evidence="2" key="1">
    <citation type="journal article" date="2015" name="Nature">
        <title>Complex archaea that bridge the gap between prokaryotes and eukaryotes.</title>
        <authorList>
            <person name="Spang A."/>
            <person name="Saw J.H."/>
            <person name="Jorgensen S.L."/>
            <person name="Zaremba-Niedzwiedzka K."/>
            <person name="Martijn J."/>
            <person name="Lind A.E."/>
            <person name="van Eijk R."/>
            <person name="Schleper C."/>
            <person name="Guy L."/>
            <person name="Ettema T.J."/>
        </authorList>
    </citation>
    <scope>NUCLEOTIDE SEQUENCE</scope>
</reference>
<comment type="caution">
    <text evidence="2">The sequence shown here is derived from an EMBL/GenBank/DDBJ whole genome shotgun (WGS) entry which is preliminary data.</text>
</comment>
<dbReference type="AlphaFoldDB" id="A0A0F9R5P7"/>
<organism evidence="2">
    <name type="scientific">marine sediment metagenome</name>
    <dbReference type="NCBI Taxonomy" id="412755"/>
    <lineage>
        <taxon>unclassified sequences</taxon>
        <taxon>metagenomes</taxon>
        <taxon>ecological metagenomes</taxon>
    </lineage>
</organism>
<feature type="domain" description="ABC-three component systems C-terminal" evidence="1">
    <location>
        <begin position="275"/>
        <end position="401"/>
    </location>
</feature>
<dbReference type="InterPro" id="IPR046913">
    <property type="entry name" value="ABC-3C_CTD7"/>
</dbReference>
<dbReference type="Pfam" id="PF20283">
    <property type="entry name" value="CTD7"/>
    <property type="match status" value="1"/>
</dbReference>
<dbReference type="EMBL" id="LAZR01003223">
    <property type="protein sequence ID" value="KKN20626.1"/>
    <property type="molecule type" value="Genomic_DNA"/>
</dbReference>
<gene>
    <name evidence="2" type="ORF">LCGC14_0933540</name>
</gene>
<evidence type="ECO:0000313" key="2">
    <source>
        <dbReference type="EMBL" id="KKN20626.1"/>
    </source>
</evidence>
<proteinExistence type="predicted"/>